<dbReference type="SUPFAM" id="SSF47226">
    <property type="entry name" value="Histidine-containing phosphotransfer domain, HPT domain"/>
    <property type="match status" value="1"/>
</dbReference>
<comment type="caution">
    <text evidence="3">The sequence shown here is derived from an EMBL/GenBank/DDBJ whole genome shotgun (WGS) entry which is preliminary data.</text>
</comment>
<feature type="domain" description="HPt" evidence="2">
    <location>
        <begin position="20"/>
        <end position="112"/>
    </location>
</feature>
<gene>
    <name evidence="3" type="ORF">F8C67_13690</name>
</gene>
<dbReference type="EMBL" id="WBVO01000015">
    <property type="protein sequence ID" value="KAB2805382.1"/>
    <property type="molecule type" value="Genomic_DNA"/>
</dbReference>
<dbReference type="GO" id="GO:0000160">
    <property type="term" value="P:phosphorelay signal transduction system"/>
    <property type="evidence" value="ECO:0007669"/>
    <property type="project" value="InterPro"/>
</dbReference>
<evidence type="ECO:0000259" key="2">
    <source>
        <dbReference type="PROSITE" id="PS50894"/>
    </source>
</evidence>
<dbReference type="InterPro" id="IPR036641">
    <property type="entry name" value="HPT_dom_sf"/>
</dbReference>
<proteinExistence type="predicted"/>
<dbReference type="Proteomes" id="UP000468650">
    <property type="component" value="Unassembled WGS sequence"/>
</dbReference>
<keyword evidence="4" id="KW-1185">Reference proteome</keyword>
<organism evidence="3 4">
    <name type="scientific">Phaeocystidibacter luteus</name>
    <dbReference type="NCBI Taxonomy" id="911197"/>
    <lineage>
        <taxon>Bacteria</taxon>
        <taxon>Pseudomonadati</taxon>
        <taxon>Bacteroidota</taxon>
        <taxon>Flavobacteriia</taxon>
        <taxon>Flavobacteriales</taxon>
        <taxon>Phaeocystidibacteraceae</taxon>
        <taxon>Phaeocystidibacter</taxon>
    </lineage>
</organism>
<dbReference type="Pfam" id="PF01627">
    <property type="entry name" value="Hpt"/>
    <property type="match status" value="1"/>
</dbReference>
<keyword evidence="1" id="KW-0597">Phosphoprotein</keyword>
<evidence type="ECO:0000313" key="3">
    <source>
        <dbReference type="EMBL" id="KAB2805382.1"/>
    </source>
</evidence>
<accession>A0A6N6RD08</accession>
<feature type="modified residue" description="Phosphohistidine" evidence="1">
    <location>
        <position position="59"/>
    </location>
</feature>
<evidence type="ECO:0000313" key="4">
    <source>
        <dbReference type="Proteomes" id="UP000468650"/>
    </source>
</evidence>
<dbReference type="GO" id="GO:0004672">
    <property type="term" value="F:protein kinase activity"/>
    <property type="evidence" value="ECO:0007669"/>
    <property type="project" value="UniProtKB-ARBA"/>
</dbReference>
<dbReference type="Gene3D" id="1.20.120.160">
    <property type="entry name" value="HPT domain"/>
    <property type="match status" value="1"/>
</dbReference>
<dbReference type="RefSeq" id="WP_151668432.1">
    <property type="nucleotide sequence ID" value="NZ_WBVO01000015.1"/>
</dbReference>
<sequence length="112" mass="12499">MQSEGTYHNLETLRLTTEGDKDFEAILIQAFCEEAPGMVQGMKEAYESGNLQEMGRHAHSLKPNAQMFGIDSIRESILAVETLGKENRTTPELAGYIDEIVLVLTQVVKELE</sequence>
<dbReference type="InterPro" id="IPR008207">
    <property type="entry name" value="Sig_transdc_His_kin_Hpt_dom"/>
</dbReference>
<evidence type="ECO:0000256" key="1">
    <source>
        <dbReference type="PROSITE-ProRule" id="PRU00110"/>
    </source>
</evidence>
<protein>
    <submittedName>
        <fullName evidence="3">Hpt domain-containing protein</fullName>
    </submittedName>
</protein>
<reference evidence="3 4" key="1">
    <citation type="submission" date="2019-09" db="EMBL/GenBank/DDBJ databases">
        <title>Genomes of family Cryomorphaceae.</title>
        <authorList>
            <person name="Bowman J.P."/>
        </authorList>
    </citation>
    <scope>NUCLEOTIDE SEQUENCE [LARGE SCALE GENOMIC DNA]</scope>
    <source>
        <strain evidence="3 4">LMG 25704</strain>
    </source>
</reference>
<dbReference type="AlphaFoldDB" id="A0A6N6RD08"/>
<dbReference type="OrthoDB" id="7478530at2"/>
<dbReference type="PROSITE" id="PS50894">
    <property type="entry name" value="HPT"/>
    <property type="match status" value="1"/>
</dbReference>
<name>A0A6N6RD08_9FLAO</name>